<comment type="function">
    <text evidence="3">With LigD forms a non-homologous end joining (NHEJ) DNA repair enzyme, which repairs dsDNA breaks with reduced fidelity. Binds linear dsDNA with 5'- and 3'- overhangs but not closed circular dsDNA nor ssDNA. Recruits and stimulates the ligase activity of LigD.</text>
</comment>
<dbReference type="EMBL" id="JAWSTH010000013">
    <property type="protein sequence ID" value="MDW5594184.1"/>
    <property type="molecule type" value="Genomic_DNA"/>
</dbReference>
<dbReference type="PANTHER" id="PTHR41251">
    <property type="entry name" value="NON-HOMOLOGOUS END JOINING PROTEIN KU"/>
    <property type="match status" value="1"/>
</dbReference>
<evidence type="ECO:0000313" key="7">
    <source>
        <dbReference type="Proteomes" id="UP001284601"/>
    </source>
</evidence>
<evidence type="ECO:0000313" key="6">
    <source>
        <dbReference type="EMBL" id="MDW5594184.1"/>
    </source>
</evidence>
<organism evidence="6 7">
    <name type="scientific">Conexibacter stalactiti</name>
    <dbReference type="NCBI Taxonomy" id="1940611"/>
    <lineage>
        <taxon>Bacteria</taxon>
        <taxon>Bacillati</taxon>
        <taxon>Actinomycetota</taxon>
        <taxon>Thermoleophilia</taxon>
        <taxon>Solirubrobacterales</taxon>
        <taxon>Conexibacteraceae</taxon>
        <taxon>Conexibacter</taxon>
    </lineage>
</organism>
<evidence type="ECO:0000256" key="2">
    <source>
        <dbReference type="ARBA" id="ARBA00023172"/>
    </source>
</evidence>
<dbReference type="PIRSF" id="PIRSF006493">
    <property type="entry name" value="Prok_Ku"/>
    <property type="match status" value="1"/>
</dbReference>
<feature type="region of interest" description="Disordered" evidence="4">
    <location>
        <begin position="259"/>
        <end position="296"/>
    </location>
</feature>
<dbReference type="Gene3D" id="2.40.290.10">
    <property type="match status" value="1"/>
</dbReference>
<reference evidence="7" key="1">
    <citation type="submission" date="2023-07" db="EMBL/GenBank/DDBJ databases">
        <title>Conexibacter stalactiti sp. nov., isolated from stalactites in a lava cave and emended description of the genus Conexibacter.</title>
        <authorList>
            <person name="Lee S.D."/>
        </authorList>
    </citation>
    <scope>NUCLEOTIDE SEQUENCE [LARGE SCALE GENOMIC DNA]</scope>
    <source>
        <strain evidence="7">KCTC 39840</strain>
    </source>
</reference>
<evidence type="ECO:0000256" key="3">
    <source>
        <dbReference type="HAMAP-Rule" id="MF_01875"/>
    </source>
</evidence>
<evidence type="ECO:0000256" key="4">
    <source>
        <dbReference type="SAM" id="MobiDB-lite"/>
    </source>
</evidence>
<keyword evidence="3" id="KW-0234">DNA repair</keyword>
<dbReference type="SUPFAM" id="SSF100939">
    <property type="entry name" value="SPOC domain-like"/>
    <property type="match status" value="1"/>
</dbReference>
<accession>A0ABU4HQ69</accession>
<comment type="subunit">
    <text evidence="3">Homodimer. Interacts with LigD.</text>
</comment>
<proteinExistence type="inferred from homology"/>
<dbReference type="HAMAP" id="MF_01875">
    <property type="entry name" value="Prokaryotic_Ku"/>
    <property type="match status" value="1"/>
</dbReference>
<name>A0ABU4HQ69_9ACTN</name>
<keyword evidence="2 3" id="KW-0233">DNA recombination</keyword>
<comment type="caution">
    <text evidence="6">The sequence shown here is derived from an EMBL/GenBank/DDBJ whole genome shotgun (WGS) entry which is preliminary data.</text>
</comment>
<reference evidence="6 7" key="2">
    <citation type="submission" date="2023-10" db="EMBL/GenBank/DDBJ databases">
        <authorList>
            <person name="Han X.F."/>
        </authorList>
    </citation>
    <scope>NUCLEOTIDE SEQUENCE [LARGE SCALE GENOMIC DNA]</scope>
    <source>
        <strain evidence="6 7">KCTC 39840</strain>
    </source>
</reference>
<dbReference type="InterPro" id="IPR009187">
    <property type="entry name" value="Prok_Ku"/>
</dbReference>
<keyword evidence="1 3" id="KW-0238">DNA-binding</keyword>
<dbReference type="CDD" id="cd00789">
    <property type="entry name" value="KU_like"/>
    <property type="match status" value="1"/>
</dbReference>
<feature type="domain" description="Ku" evidence="5">
    <location>
        <begin position="53"/>
        <end position="181"/>
    </location>
</feature>
<feature type="compositionally biased region" description="Basic residues" evidence="4">
    <location>
        <begin position="278"/>
        <end position="296"/>
    </location>
</feature>
<dbReference type="InterPro" id="IPR006164">
    <property type="entry name" value="DNA_bd_Ku70/Ku80"/>
</dbReference>
<dbReference type="PANTHER" id="PTHR41251:SF1">
    <property type="entry name" value="NON-HOMOLOGOUS END JOINING PROTEIN KU"/>
    <property type="match status" value="1"/>
</dbReference>
<dbReference type="Proteomes" id="UP001284601">
    <property type="component" value="Unassembled WGS sequence"/>
</dbReference>
<dbReference type="Pfam" id="PF02735">
    <property type="entry name" value="Ku"/>
    <property type="match status" value="1"/>
</dbReference>
<evidence type="ECO:0000256" key="1">
    <source>
        <dbReference type="ARBA" id="ARBA00023125"/>
    </source>
</evidence>
<gene>
    <name evidence="3" type="primary">ku</name>
    <name evidence="6" type="ORF">R7226_07550</name>
</gene>
<keyword evidence="7" id="KW-1185">Reference proteome</keyword>
<dbReference type="NCBIfam" id="TIGR02772">
    <property type="entry name" value="Ku_bact"/>
    <property type="match status" value="1"/>
</dbReference>
<evidence type="ECO:0000259" key="5">
    <source>
        <dbReference type="SMART" id="SM00559"/>
    </source>
</evidence>
<protein>
    <recommendedName>
        <fullName evidence="3">Non-homologous end joining protein Ku</fullName>
    </recommendedName>
</protein>
<dbReference type="RefSeq" id="WP_318596441.1">
    <property type="nucleotide sequence ID" value="NZ_JAWSTH010000013.1"/>
</dbReference>
<keyword evidence="3" id="KW-0227">DNA damage</keyword>
<comment type="similarity">
    <text evidence="3">Belongs to the prokaryotic Ku family.</text>
</comment>
<dbReference type="SMART" id="SM00559">
    <property type="entry name" value="Ku78"/>
    <property type="match status" value="1"/>
</dbReference>
<dbReference type="InterPro" id="IPR016194">
    <property type="entry name" value="SPOC-like_C_dom_sf"/>
</dbReference>
<sequence length="296" mass="32294">MPRAIWSGAISFGLVNVPVKLYSATSPKTVRFNQLHAADGGRLKQKRVCAIDGAEVPYEEIVKGYEVAPDRYVIITQEELDALDPRATKTIDVEEFVDLAEIDPVYYDSAYHVAPATGGAKAYRLLLSAMEESRKVAICRFVLRTRQQLCALRPADGVLTLSTMLFGDEVNSPERLDELEALGDVEANEREVAMARQLIDSLSASFEPERFRDEYREQVLQLIERKAAGEEVAIQPAVERPSEVPDLMAALEASLATVRGDSAGNGGGAAPAAPAAASRRRARRAPARARARAKAK</sequence>